<organism evidence="1 2">
    <name type="scientific">Periconia macrospinosa</name>
    <dbReference type="NCBI Taxonomy" id="97972"/>
    <lineage>
        <taxon>Eukaryota</taxon>
        <taxon>Fungi</taxon>
        <taxon>Dikarya</taxon>
        <taxon>Ascomycota</taxon>
        <taxon>Pezizomycotina</taxon>
        <taxon>Dothideomycetes</taxon>
        <taxon>Pleosporomycetidae</taxon>
        <taxon>Pleosporales</taxon>
        <taxon>Massarineae</taxon>
        <taxon>Periconiaceae</taxon>
        <taxon>Periconia</taxon>
    </lineage>
</organism>
<proteinExistence type="predicted"/>
<evidence type="ECO:0000313" key="1">
    <source>
        <dbReference type="EMBL" id="PVI05512.1"/>
    </source>
</evidence>
<reference evidence="1 2" key="1">
    <citation type="journal article" date="2018" name="Sci. Rep.">
        <title>Comparative genomics provides insights into the lifestyle and reveals functional heterogeneity of dark septate endophytic fungi.</title>
        <authorList>
            <person name="Knapp D.G."/>
            <person name="Nemeth J.B."/>
            <person name="Barry K."/>
            <person name="Hainaut M."/>
            <person name="Henrissat B."/>
            <person name="Johnson J."/>
            <person name="Kuo A."/>
            <person name="Lim J.H.P."/>
            <person name="Lipzen A."/>
            <person name="Nolan M."/>
            <person name="Ohm R.A."/>
            <person name="Tamas L."/>
            <person name="Grigoriev I.V."/>
            <person name="Spatafora J.W."/>
            <person name="Nagy L.G."/>
            <person name="Kovacs G.M."/>
        </authorList>
    </citation>
    <scope>NUCLEOTIDE SEQUENCE [LARGE SCALE GENOMIC DNA]</scope>
    <source>
        <strain evidence="1 2">DSE2036</strain>
    </source>
</reference>
<dbReference type="Proteomes" id="UP000244855">
    <property type="component" value="Unassembled WGS sequence"/>
</dbReference>
<dbReference type="AlphaFoldDB" id="A0A2V1E5W2"/>
<keyword evidence="2" id="KW-1185">Reference proteome</keyword>
<evidence type="ECO:0008006" key="3">
    <source>
        <dbReference type="Google" id="ProtNLM"/>
    </source>
</evidence>
<accession>A0A2V1E5W2</accession>
<dbReference type="OrthoDB" id="3799792at2759"/>
<name>A0A2V1E5W2_9PLEO</name>
<dbReference type="PANTHER" id="PTHR38886:SF1">
    <property type="entry name" value="NACHT-NTPASE AND P-LOOP NTPASES N-TERMINAL DOMAIN-CONTAINING PROTEIN"/>
    <property type="match status" value="1"/>
</dbReference>
<protein>
    <recommendedName>
        <fullName evidence="3">Fungal N-terminal domain-containing protein</fullName>
    </recommendedName>
</protein>
<dbReference type="EMBL" id="KZ805313">
    <property type="protein sequence ID" value="PVI05512.1"/>
    <property type="molecule type" value="Genomic_DNA"/>
</dbReference>
<dbReference type="PANTHER" id="PTHR38886">
    <property type="entry name" value="SESA DOMAIN-CONTAINING PROTEIN"/>
    <property type="match status" value="1"/>
</dbReference>
<evidence type="ECO:0000313" key="2">
    <source>
        <dbReference type="Proteomes" id="UP000244855"/>
    </source>
</evidence>
<sequence length="147" mass="16507">MAVPFGFSAGDIAIAIKLTVQIANAMRDTGGAASDYEQSFDYWKDLLVVYQRLNGLHAQCTDPELLQEIRALAAEAEKPVHRYIKGLQTEFGAALNDHSISAKSLRSFKKAKWALHASKKEEKFSKLMSAQLQTIEDWTRSYQPRNC</sequence>
<gene>
    <name evidence="1" type="ORF">DM02DRAFT_83346</name>
</gene>